<dbReference type="InterPro" id="IPR016024">
    <property type="entry name" value="ARM-type_fold"/>
</dbReference>
<organism evidence="1 2">
    <name type="scientific">Phaeodactylum tricornutum (strain CCAP 1055/1)</name>
    <dbReference type="NCBI Taxonomy" id="556484"/>
    <lineage>
        <taxon>Eukaryota</taxon>
        <taxon>Sar</taxon>
        <taxon>Stramenopiles</taxon>
        <taxon>Ochrophyta</taxon>
        <taxon>Bacillariophyta</taxon>
        <taxon>Bacillariophyceae</taxon>
        <taxon>Bacillariophycidae</taxon>
        <taxon>Naviculales</taxon>
        <taxon>Phaeodactylaceae</taxon>
        <taxon>Phaeodactylum</taxon>
    </lineage>
</organism>
<dbReference type="InterPro" id="IPR011989">
    <property type="entry name" value="ARM-like"/>
</dbReference>
<dbReference type="OrthoDB" id="51886at2759"/>
<dbReference type="Gene3D" id="1.25.10.10">
    <property type="entry name" value="Leucine-rich Repeat Variant"/>
    <property type="match status" value="1"/>
</dbReference>
<dbReference type="Proteomes" id="UP000000759">
    <property type="component" value="Chromosome 16"/>
</dbReference>
<gene>
    <name evidence="1" type="ORF">PHATRDRAFT_38545</name>
</gene>
<accession>B7G662</accession>
<dbReference type="PaxDb" id="2850-Phatr38545"/>
<name>B7G662_PHATC</name>
<protein>
    <submittedName>
        <fullName evidence="1">Uncharacterized protein</fullName>
    </submittedName>
</protein>
<dbReference type="AlphaFoldDB" id="B7G662"/>
<reference evidence="2" key="2">
    <citation type="submission" date="2008-08" db="EMBL/GenBank/DDBJ databases">
        <authorList>
            <consortium name="Diatom Consortium"/>
            <person name="Grigoriev I."/>
            <person name="Grimwood J."/>
            <person name="Kuo A."/>
            <person name="Otillar R.P."/>
            <person name="Salamov A."/>
            <person name="Detter J.C."/>
            <person name="Lindquist E."/>
            <person name="Shapiro H."/>
            <person name="Lucas S."/>
            <person name="Glavina del Rio T."/>
            <person name="Pitluck S."/>
            <person name="Rokhsar D."/>
            <person name="Bowler C."/>
        </authorList>
    </citation>
    <scope>GENOME REANNOTATION</scope>
    <source>
        <strain evidence="2">CCAP 1055/1</strain>
    </source>
</reference>
<keyword evidence="2" id="KW-1185">Reference proteome</keyword>
<sequence>MEGGPVVALDRILHDLAHALTVSERWRALRRFREILEQDLKQSTHQQCREREVDVLLVWNVQLALQTSDPTLLPDLLECLRSLWAHPPQRHQHHNHHHHARYTQPDPELESLSRFRNKVAPVADANGTTIQTLLTCWRTYRYDTVVLESLVPCFRALAKQGRFSSTAPSSGVGQWKEVAERLHAALARETRPENALRPTLWGLLKDAVFRALPDEKCGWFGTFQELTLRELLPKDTTTNTDIGMDSSNSVSNVTMEHGVGILWSWAVIPRLGRTLAESTSLWIILDMLHNDRSPRSRILATRQKATATLGTILTHFSSTNDVNDENPVPETMTKQTWIASRLLTLLETESDPDWRRRCLRTLRCLCSCSWGRRMLDNACTHLLLPTLLRIVRDDTADSPDTRVQACQCLSTMLPLPPPSWIDSLPLVETTLIQTASKKSTPDKVVLAASQALAASLQYSPWKRSASCFSTSFHERVRDVLQDNEARETYHVAFGELLHQIVLEHEHQTSVPDLLSSTTILDIITLLLTPLGPDFGLSRDHALRVVEILSRHEKKKLADHESLLGALVNLCLVTSGELKVQVKTIVLDLVPEL</sequence>
<reference evidence="1 2" key="1">
    <citation type="journal article" date="2008" name="Nature">
        <title>The Phaeodactylum genome reveals the evolutionary history of diatom genomes.</title>
        <authorList>
            <person name="Bowler C."/>
            <person name="Allen A.E."/>
            <person name="Badger J.H."/>
            <person name="Grimwood J."/>
            <person name="Jabbari K."/>
            <person name="Kuo A."/>
            <person name="Maheswari U."/>
            <person name="Martens C."/>
            <person name="Maumus F."/>
            <person name="Otillar R.P."/>
            <person name="Rayko E."/>
            <person name="Salamov A."/>
            <person name="Vandepoele K."/>
            <person name="Beszteri B."/>
            <person name="Gruber A."/>
            <person name="Heijde M."/>
            <person name="Katinka M."/>
            <person name="Mock T."/>
            <person name="Valentin K."/>
            <person name="Verret F."/>
            <person name="Berges J.A."/>
            <person name="Brownlee C."/>
            <person name="Cadoret J.P."/>
            <person name="Chiovitti A."/>
            <person name="Choi C.J."/>
            <person name="Coesel S."/>
            <person name="De Martino A."/>
            <person name="Detter J.C."/>
            <person name="Durkin C."/>
            <person name="Falciatore A."/>
            <person name="Fournet J."/>
            <person name="Haruta M."/>
            <person name="Huysman M.J."/>
            <person name="Jenkins B.D."/>
            <person name="Jiroutova K."/>
            <person name="Jorgensen R.E."/>
            <person name="Joubert Y."/>
            <person name="Kaplan A."/>
            <person name="Kroger N."/>
            <person name="Kroth P.G."/>
            <person name="La Roche J."/>
            <person name="Lindquist E."/>
            <person name="Lommer M."/>
            <person name="Martin-Jezequel V."/>
            <person name="Lopez P.J."/>
            <person name="Lucas S."/>
            <person name="Mangogna M."/>
            <person name="McGinnis K."/>
            <person name="Medlin L.K."/>
            <person name="Montsant A."/>
            <person name="Oudot-Le Secq M.P."/>
            <person name="Napoli C."/>
            <person name="Obornik M."/>
            <person name="Parker M.S."/>
            <person name="Petit J.L."/>
            <person name="Porcel B.M."/>
            <person name="Poulsen N."/>
            <person name="Robison M."/>
            <person name="Rychlewski L."/>
            <person name="Rynearson T.A."/>
            <person name="Schmutz J."/>
            <person name="Shapiro H."/>
            <person name="Siaut M."/>
            <person name="Stanley M."/>
            <person name="Sussman M.R."/>
            <person name="Taylor A.R."/>
            <person name="Vardi A."/>
            <person name="von Dassow P."/>
            <person name="Vyverman W."/>
            <person name="Willis A."/>
            <person name="Wyrwicz L.S."/>
            <person name="Rokhsar D.S."/>
            <person name="Weissenbach J."/>
            <person name="Armbrust E.V."/>
            <person name="Green B.R."/>
            <person name="Van de Peer Y."/>
            <person name="Grigoriev I.V."/>
        </authorList>
    </citation>
    <scope>NUCLEOTIDE SEQUENCE [LARGE SCALE GENOMIC DNA]</scope>
    <source>
        <strain evidence="1 2">CCAP 1055/1</strain>
    </source>
</reference>
<dbReference type="RefSeq" id="XP_002182669.1">
    <property type="nucleotide sequence ID" value="XM_002182633.1"/>
</dbReference>
<evidence type="ECO:0000313" key="2">
    <source>
        <dbReference type="Proteomes" id="UP000000759"/>
    </source>
</evidence>
<dbReference type="EMBL" id="CM000618">
    <property type="protein sequence ID" value="EEC45956.1"/>
    <property type="molecule type" value="Genomic_DNA"/>
</dbReference>
<dbReference type="SUPFAM" id="SSF48371">
    <property type="entry name" value="ARM repeat"/>
    <property type="match status" value="1"/>
</dbReference>
<dbReference type="HOGENOM" id="CLU_461161_0_0_1"/>
<evidence type="ECO:0000313" key="1">
    <source>
        <dbReference type="EMBL" id="EEC45956.1"/>
    </source>
</evidence>
<proteinExistence type="predicted"/>
<dbReference type="KEGG" id="pti:PHATRDRAFT_38545"/>
<dbReference type="GeneID" id="7203494"/>
<dbReference type="InParanoid" id="B7G662"/>